<dbReference type="EMBL" id="SOHA01000010">
    <property type="protein sequence ID" value="TFD32066.1"/>
    <property type="molecule type" value="Genomic_DNA"/>
</dbReference>
<dbReference type="OrthoDB" id="3173471at2"/>
<organism evidence="3 4">
    <name type="scientific">Cryobacterium cryoconiti</name>
    <dbReference type="NCBI Taxonomy" id="1259239"/>
    <lineage>
        <taxon>Bacteria</taxon>
        <taxon>Bacillati</taxon>
        <taxon>Actinomycetota</taxon>
        <taxon>Actinomycetes</taxon>
        <taxon>Micrococcales</taxon>
        <taxon>Microbacteriaceae</taxon>
        <taxon>Cryobacterium</taxon>
    </lineage>
</organism>
<protein>
    <submittedName>
        <fullName evidence="3">DUF559 domain-containing protein</fullName>
    </submittedName>
</protein>
<dbReference type="Pfam" id="PF04480">
    <property type="entry name" value="DUF559"/>
    <property type="match status" value="1"/>
</dbReference>
<keyword evidence="4" id="KW-1185">Reference proteome</keyword>
<dbReference type="AlphaFoldDB" id="A0A4Y8JX32"/>
<feature type="domain" description="DUF559" evidence="2">
    <location>
        <begin position="233"/>
        <end position="297"/>
    </location>
</feature>
<dbReference type="RefSeq" id="WP_134423897.1">
    <property type="nucleotide sequence ID" value="NZ_SOHA01000010.1"/>
</dbReference>
<reference evidence="3 4" key="1">
    <citation type="submission" date="2019-03" db="EMBL/GenBank/DDBJ databases">
        <title>Genomics of glacier-inhabiting Cryobacterium strains.</title>
        <authorList>
            <person name="Liu Q."/>
            <person name="Xin Y.-H."/>
        </authorList>
    </citation>
    <scope>NUCLEOTIDE SEQUENCE [LARGE SCALE GENOMIC DNA]</scope>
    <source>
        <strain evidence="3 4">TMT1-51</strain>
    </source>
</reference>
<evidence type="ECO:0000313" key="3">
    <source>
        <dbReference type="EMBL" id="TFD32066.1"/>
    </source>
</evidence>
<sequence>MKRAEKLPPSLSGRAFTTAEGSASGVSLKRMRGTDLVQPFSGIRSPRGGNDSPRTRIETYSRRMPPDQFFSQVTAAIIHGLPLPLILERDCTLHVCTEHPATRHRVRGIVGHHVEPGTVRIVDVRGLRVTSPVDTWCQLASVLRLDDLIKVGDALVRRKNPVATMNELRTGVLRYAGHRGARKLREAFEWVRPGVDSPKETELRLLLVRAGLPEPEVNCAVTDRLGVKIATGDLVYRRYRVLVEYDGEQHRTDEEQYHWDVDRLDRIMEEGWRVIRINKSHLRSKPASVLRKVETALRAAGWRP</sequence>
<proteinExistence type="predicted"/>
<evidence type="ECO:0000256" key="1">
    <source>
        <dbReference type="SAM" id="MobiDB-lite"/>
    </source>
</evidence>
<evidence type="ECO:0000313" key="4">
    <source>
        <dbReference type="Proteomes" id="UP000297472"/>
    </source>
</evidence>
<dbReference type="SUPFAM" id="SSF52980">
    <property type="entry name" value="Restriction endonuclease-like"/>
    <property type="match status" value="1"/>
</dbReference>
<accession>A0A4Y8JX32</accession>
<dbReference type="Gene3D" id="3.40.960.10">
    <property type="entry name" value="VSR Endonuclease"/>
    <property type="match status" value="1"/>
</dbReference>
<dbReference type="InterPro" id="IPR011335">
    <property type="entry name" value="Restrct_endonuc-II-like"/>
</dbReference>
<comment type="caution">
    <text evidence="3">The sequence shown here is derived from an EMBL/GenBank/DDBJ whole genome shotgun (WGS) entry which is preliminary data.</text>
</comment>
<dbReference type="Proteomes" id="UP000297472">
    <property type="component" value="Unassembled WGS sequence"/>
</dbReference>
<gene>
    <name evidence="3" type="ORF">E3T49_05140</name>
</gene>
<name>A0A4Y8JX32_9MICO</name>
<dbReference type="InterPro" id="IPR007569">
    <property type="entry name" value="DUF559"/>
</dbReference>
<feature type="region of interest" description="Disordered" evidence="1">
    <location>
        <begin position="1"/>
        <end position="27"/>
    </location>
</feature>
<evidence type="ECO:0000259" key="2">
    <source>
        <dbReference type="Pfam" id="PF04480"/>
    </source>
</evidence>